<keyword evidence="1" id="KW-1133">Transmembrane helix</keyword>
<dbReference type="Gene3D" id="1.25.40.10">
    <property type="entry name" value="Tetratricopeptide repeat domain"/>
    <property type="match status" value="2"/>
</dbReference>
<dbReference type="AlphaFoldDB" id="A0A8J5H368"/>
<evidence type="ECO:0000313" key="2">
    <source>
        <dbReference type="EMBL" id="KAG6508689.1"/>
    </source>
</evidence>
<dbReference type="InterPro" id="IPR043502">
    <property type="entry name" value="DNA/RNA_pol_sf"/>
</dbReference>
<keyword evidence="1" id="KW-0812">Transmembrane</keyword>
<keyword evidence="1" id="KW-0472">Membrane</keyword>
<evidence type="ECO:0000256" key="1">
    <source>
        <dbReference type="SAM" id="Phobius"/>
    </source>
</evidence>
<sequence>MNLGMAARHGFLVDFNNAAASVNSVNAPVPCCVTSSLLFDRYHVRQLLKLYLSLHSFRLVIRTVPQLDLVLESLQCTVDLQIITVIENAVVFWGQGQSITYVCKLHKFEDPPLETPNSDFAFSNRVYSTKSASFRCTDQKTHENSMHRVKGLPAQTSYRYLKLKNQPLSRRLTCLATFEAPSSSSELEANIELEKFDLDYQENSPKSSLSAFSGRSDGKPGFISFHGYRYLRNEVETISGEGRSRILWFAAPTVLVAFLVFPLFYLRKILSTFFEDSLFTDFLILFFTEALFYTGVAIFVMLIDVLWRPIQAKLHKKLYVLKIQGLRLTSVVTSAMPLIIPLLTMGLVWPWTGPAASATLAPYLVGVVVQFSFEQYASRKTSPALPVIPIIFHVYRLHQLNRAAQLVSALSFSVRGTEITSHTTAISNSLGLPIILLVYNSGRSGKMVDIEICKTKLSFTRWNADWKNATALYEQAAVGYRFKKENEKAKEAFEKASKGQEMISSPWDAAKHMESAASLAKELGHWNEVSDFYRKASELYRECGRSQPASDALGKGASALEDTNPDEAVRLYIDACEILEEDGKEQMAFDLYRAATSTYVKLERFYGRFYKLEPVTKFHGNADKEPRYTDAATLLLRWGVAADKCNAVNSQCKIHGRASWLRSQAVPMEEGEHLDCSVYDIMLIEDLQRQVADLTQCVAEATQNLEDREISDRGYEFPSRTFITNELHTTNAVVGRSPMETSVFSLKCPNSMVRDWSMSIRKPSPVDPKGKNLLIEEDVKEETTIIDDMMYSNAHKTLVMRKSRLAPKGDLGDEWLRTNIFHTICAVTDKVCKMSIDSGSCENIVSEEYDCSIIYDGWKNTYTLHIKRNKIVLALRREEITPIPLAKTTNLLSLCRFLHEMEKGGEVYDLLSCHSDVLATNVGYIHESMSPCAVLALLVPNRIVRDICVDSRAINKITVKYRIMHGDEWKIAFKTQHGLYEWMVMPFGLSNAPDTFMSPTWILYFDHLRAIFEMLKTEQLFVNKKNQAKIDAVLEWPQSRTLHDQKMTKAVVTLPDFDKVFEVNSDASDIGIGGRSKEFSPIQAYTLSCSKAPWFDVSHLTPYSVDADEAIVNSRIRIECGDEGGQMPGFLDIVCKPPGGCDLGENPPKNILENFKLDGYDHRQMILLMEGAYLSAIIIYLYMHDFQQAQKCYNDCSQVGAFLSSDQGRCARKLLSAYEEGDIEEIKRLAQPSPITHLDHVIIKLARKLPTGDLKELEKEEDKETLDENDLT</sequence>
<gene>
    <name evidence="2" type="ORF">ZIOFF_034069</name>
</gene>
<keyword evidence="3" id="KW-1185">Reference proteome</keyword>
<feature type="transmembrane region" description="Helical" evidence="1">
    <location>
        <begin position="246"/>
        <end position="266"/>
    </location>
</feature>
<dbReference type="GO" id="GO:0009507">
    <property type="term" value="C:chloroplast"/>
    <property type="evidence" value="ECO:0007669"/>
    <property type="project" value="TreeGrafter"/>
</dbReference>
<feature type="transmembrane region" description="Helical" evidence="1">
    <location>
        <begin position="282"/>
        <end position="307"/>
    </location>
</feature>
<accession>A0A8J5H368</accession>
<dbReference type="InterPro" id="IPR011990">
    <property type="entry name" value="TPR-like_helical_dom_sf"/>
</dbReference>
<dbReference type="PANTHER" id="PTHR33918">
    <property type="entry name" value="OS01G0704200 PROTEIN"/>
    <property type="match status" value="1"/>
</dbReference>
<dbReference type="EMBL" id="JACMSC010000009">
    <property type="protein sequence ID" value="KAG6508689.1"/>
    <property type="molecule type" value="Genomic_DNA"/>
</dbReference>
<reference evidence="2 3" key="1">
    <citation type="submission" date="2020-08" db="EMBL/GenBank/DDBJ databases">
        <title>Plant Genome Project.</title>
        <authorList>
            <person name="Zhang R.-G."/>
        </authorList>
    </citation>
    <scope>NUCLEOTIDE SEQUENCE [LARGE SCALE GENOMIC DNA]</scope>
    <source>
        <tissue evidence="2">Rhizome</tissue>
    </source>
</reference>
<dbReference type="SUPFAM" id="SSF56672">
    <property type="entry name" value="DNA/RNA polymerases"/>
    <property type="match status" value="1"/>
</dbReference>
<name>A0A8J5H368_ZINOF</name>
<organism evidence="2 3">
    <name type="scientific">Zingiber officinale</name>
    <name type="common">Ginger</name>
    <name type="synonym">Amomum zingiber</name>
    <dbReference type="NCBI Taxonomy" id="94328"/>
    <lineage>
        <taxon>Eukaryota</taxon>
        <taxon>Viridiplantae</taxon>
        <taxon>Streptophyta</taxon>
        <taxon>Embryophyta</taxon>
        <taxon>Tracheophyta</taxon>
        <taxon>Spermatophyta</taxon>
        <taxon>Magnoliopsida</taxon>
        <taxon>Liliopsida</taxon>
        <taxon>Zingiberales</taxon>
        <taxon>Zingiberaceae</taxon>
        <taxon>Zingiber</taxon>
    </lineage>
</organism>
<comment type="caution">
    <text evidence="2">The sequence shown here is derived from an EMBL/GenBank/DDBJ whole genome shotgun (WGS) entry which is preliminary data.</text>
</comment>
<evidence type="ECO:0000313" key="3">
    <source>
        <dbReference type="Proteomes" id="UP000734854"/>
    </source>
</evidence>
<protein>
    <submittedName>
        <fullName evidence="2">Uncharacterized protein</fullName>
    </submittedName>
</protein>
<proteinExistence type="predicted"/>
<dbReference type="Proteomes" id="UP000734854">
    <property type="component" value="Unassembled WGS sequence"/>
</dbReference>
<feature type="transmembrane region" description="Helical" evidence="1">
    <location>
        <begin position="328"/>
        <end position="349"/>
    </location>
</feature>
<dbReference type="PANTHER" id="PTHR33918:SF2">
    <property type="entry name" value="OS01G0704200 PROTEIN"/>
    <property type="match status" value="1"/>
</dbReference>
<dbReference type="Gene3D" id="3.10.10.10">
    <property type="entry name" value="HIV Type 1 Reverse Transcriptase, subunit A, domain 1"/>
    <property type="match status" value="1"/>
</dbReference>
<dbReference type="SUPFAM" id="SSF48452">
    <property type="entry name" value="TPR-like"/>
    <property type="match status" value="1"/>
</dbReference>
<dbReference type="Pfam" id="PF14938">
    <property type="entry name" value="SNAP"/>
    <property type="match status" value="1"/>
</dbReference>